<dbReference type="InterPro" id="IPR006120">
    <property type="entry name" value="Resolvase_HTH_dom"/>
</dbReference>
<sequence length="122" mass="13032">MSAQDAESRNSSRNRHARDITLEILAGICAGVHRPGGATLADRLLFAVAALAAEMERELIRERTLDGLRAAAAAGRRGGRSVACDEDVLAVARARQQRGESVTAIAKHLGIGRSTLYRALQE</sequence>
<protein>
    <recommendedName>
        <fullName evidence="6">Helix-turn-helix domain of resolvase</fullName>
    </recommendedName>
</protein>
<evidence type="ECO:0000259" key="2">
    <source>
        <dbReference type="Pfam" id="PF00239"/>
    </source>
</evidence>
<dbReference type="InterPro" id="IPR009057">
    <property type="entry name" value="Homeodomain-like_sf"/>
</dbReference>
<proteinExistence type="inferred from homology"/>
<dbReference type="InterPro" id="IPR006119">
    <property type="entry name" value="Resolv_N"/>
</dbReference>
<feature type="domain" description="Resolvase/invertase-type recombinase catalytic" evidence="2">
    <location>
        <begin position="39"/>
        <end position="76"/>
    </location>
</feature>
<dbReference type="Gene3D" id="3.40.50.1390">
    <property type="entry name" value="Resolvase, N-terminal catalytic domain"/>
    <property type="match status" value="1"/>
</dbReference>
<evidence type="ECO:0000313" key="4">
    <source>
        <dbReference type="EMBL" id="GIJ29127.1"/>
    </source>
</evidence>
<dbReference type="SUPFAM" id="SSF46689">
    <property type="entry name" value="Homeodomain-like"/>
    <property type="match status" value="1"/>
</dbReference>
<comment type="caution">
    <text evidence="4">The sequence shown here is derived from an EMBL/GenBank/DDBJ whole genome shotgun (WGS) entry which is preliminary data.</text>
</comment>
<evidence type="ECO:0000313" key="5">
    <source>
        <dbReference type="Proteomes" id="UP000653076"/>
    </source>
</evidence>
<comment type="similarity">
    <text evidence="1">Belongs to the site-specific recombinase resolvase family.</text>
</comment>
<name>A0ABQ4JI01_9ACTN</name>
<dbReference type="Proteomes" id="UP000653076">
    <property type="component" value="Unassembled WGS sequence"/>
</dbReference>
<dbReference type="RefSeq" id="WP_275408834.1">
    <property type="nucleotide sequence ID" value="NZ_BOPC01000062.1"/>
</dbReference>
<keyword evidence="5" id="KW-1185">Reference proteome</keyword>
<dbReference type="EMBL" id="BOPC01000062">
    <property type="protein sequence ID" value="GIJ29127.1"/>
    <property type="molecule type" value="Genomic_DNA"/>
</dbReference>
<reference evidence="4 5" key="1">
    <citation type="submission" date="2021-01" db="EMBL/GenBank/DDBJ databases">
        <title>Whole genome shotgun sequence of Verrucosispora qiuiae NBRC 106684.</title>
        <authorList>
            <person name="Komaki H."/>
            <person name="Tamura T."/>
        </authorList>
    </citation>
    <scope>NUCLEOTIDE SEQUENCE [LARGE SCALE GENOMIC DNA]</scope>
    <source>
        <strain evidence="4 5">NBRC 106684</strain>
    </source>
</reference>
<dbReference type="InterPro" id="IPR036162">
    <property type="entry name" value="Resolvase-like_N_sf"/>
</dbReference>
<feature type="domain" description="Resolvase HTH" evidence="3">
    <location>
        <begin position="89"/>
        <end position="120"/>
    </location>
</feature>
<accession>A0ABQ4JI01</accession>
<evidence type="ECO:0000259" key="3">
    <source>
        <dbReference type="Pfam" id="PF02796"/>
    </source>
</evidence>
<gene>
    <name evidence="4" type="ORF">Vqi01_42890</name>
</gene>
<dbReference type="Gene3D" id="1.10.10.60">
    <property type="entry name" value="Homeodomain-like"/>
    <property type="match status" value="1"/>
</dbReference>
<evidence type="ECO:0008006" key="6">
    <source>
        <dbReference type="Google" id="ProtNLM"/>
    </source>
</evidence>
<organism evidence="4 5">
    <name type="scientific">Micromonospora qiuiae</name>
    <dbReference type="NCBI Taxonomy" id="502268"/>
    <lineage>
        <taxon>Bacteria</taxon>
        <taxon>Bacillati</taxon>
        <taxon>Actinomycetota</taxon>
        <taxon>Actinomycetes</taxon>
        <taxon>Micromonosporales</taxon>
        <taxon>Micromonosporaceae</taxon>
        <taxon>Micromonospora</taxon>
    </lineage>
</organism>
<dbReference type="Pfam" id="PF00239">
    <property type="entry name" value="Resolvase"/>
    <property type="match status" value="1"/>
</dbReference>
<evidence type="ECO:0000256" key="1">
    <source>
        <dbReference type="ARBA" id="ARBA00009913"/>
    </source>
</evidence>
<dbReference type="Pfam" id="PF02796">
    <property type="entry name" value="HTH_7"/>
    <property type="match status" value="1"/>
</dbReference>
<dbReference type="SUPFAM" id="SSF53041">
    <property type="entry name" value="Resolvase-like"/>
    <property type="match status" value="1"/>
</dbReference>